<dbReference type="GO" id="GO:0005829">
    <property type="term" value="C:cytosol"/>
    <property type="evidence" value="ECO:0007669"/>
    <property type="project" value="UniProtKB-ARBA"/>
</dbReference>
<dbReference type="SUPFAM" id="SSF50249">
    <property type="entry name" value="Nucleic acid-binding proteins"/>
    <property type="match status" value="2"/>
</dbReference>
<dbReference type="Proteomes" id="UP000228777">
    <property type="component" value="Unassembled WGS sequence"/>
</dbReference>
<accession>A0A2M6Z3Q0</accession>
<comment type="subcellular location">
    <subcellularLocation>
        <location evidence="1">Cytoplasm</location>
    </subcellularLocation>
</comment>
<dbReference type="EMBL" id="PEWP01000018">
    <property type="protein sequence ID" value="PIU47028.1"/>
    <property type="molecule type" value="Genomic_DNA"/>
</dbReference>
<keyword evidence="6" id="KW-0648">Protein biosynthesis</keyword>
<evidence type="ECO:0008006" key="11">
    <source>
        <dbReference type="Google" id="ProtNLM"/>
    </source>
</evidence>
<dbReference type="Pfam" id="PF08207">
    <property type="entry name" value="EFP_N"/>
    <property type="match status" value="1"/>
</dbReference>
<dbReference type="FunFam" id="2.30.30.30:FF:000003">
    <property type="entry name" value="Elongation factor P"/>
    <property type="match status" value="1"/>
</dbReference>
<dbReference type="PANTHER" id="PTHR30053">
    <property type="entry name" value="ELONGATION FACTOR P"/>
    <property type="match status" value="1"/>
</dbReference>
<dbReference type="InterPro" id="IPR013185">
    <property type="entry name" value="Transl_elong_KOW-like"/>
</dbReference>
<dbReference type="PIRSF" id="PIRSF005901">
    <property type="entry name" value="EF-P"/>
    <property type="match status" value="1"/>
</dbReference>
<dbReference type="GO" id="GO:0003746">
    <property type="term" value="F:translation elongation factor activity"/>
    <property type="evidence" value="ECO:0007669"/>
    <property type="project" value="UniProtKB-KW"/>
</dbReference>
<sequence length="198" mass="22551">MLTYFELRKGVKFILDEEPCEVLDFEQIKMAQRRSVARVKMRNLITGQVLEKTFQQSDKFEEVEIDKIDLKFLYFNKGNYYFCKLENPSERFSFTEVQIGESAKFLKTGQVVQGLVFNNKIININLPIKVHLKVIEAPPGIKGDRAQGGTKVVKLETNTLVNVPLFIKEGDIVEINTETNEYVRRPPAGGGKFVSGAN</sequence>
<dbReference type="PANTHER" id="PTHR30053:SF12">
    <property type="entry name" value="ELONGATION FACTOR P (EF-P) FAMILY PROTEIN"/>
    <property type="match status" value="1"/>
</dbReference>
<feature type="domain" description="Translation elongation factor P/YeiP central" evidence="8">
    <location>
        <begin position="67"/>
        <end position="122"/>
    </location>
</feature>
<protein>
    <recommendedName>
        <fullName evidence="11">Elongation factor P</fullName>
    </recommendedName>
</protein>
<evidence type="ECO:0000256" key="5">
    <source>
        <dbReference type="ARBA" id="ARBA00022768"/>
    </source>
</evidence>
<dbReference type="AlphaFoldDB" id="A0A2M6Z3Q0"/>
<evidence type="ECO:0000256" key="2">
    <source>
        <dbReference type="ARBA" id="ARBA00004815"/>
    </source>
</evidence>
<dbReference type="NCBIfam" id="NF001810">
    <property type="entry name" value="PRK00529.1"/>
    <property type="match status" value="1"/>
</dbReference>
<gene>
    <name evidence="9" type="ORF">COS93_00980</name>
</gene>
<reference evidence="10" key="1">
    <citation type="submission" date="2017-09" db="EMBL/GenBank/DDBJ databases">
        <title>Depth-based differentiation of microbial function through sediment-hosted aquifers and enrichment of novel symbionts in the deep terrestrial subsurface.</title>
        <authorList>
            <person name="Probst A.J."/>
            <person name="Ladd B."/>
            <person name="Jarett J.K."/>
            <person name="Geller-Mcgrath D.E."/>
            <person name="Sieber C.M.K."/>
            <person name="Emerson J.B."/>
            <person name="Anantharaman K."/>
            <person name="Thomas B.C."/>
            <person name="Malmstrom R."/>
            <person name="Stieglmeier M."/>
            <person name="Klingl A."/>
            <person name="Woyke T."/>
            <person name="Ryan C.M."/>
            <person name="Banfield J.F."/>
        </authorList>
    </citation>
    <scope>NUCLEOTIDE SEQUENCE [LARGE SCALE GENOMIC DNA]</scope>
</reference>
<evidence type="ECO:0000259" key="8">
    <source>
        <dbReference type="SMART" id="SM01185"/>
    </source>
</evidence>
<proteinExistence type="inferred from homology"/>
<dbReference type="SUPFAM" id="SSF50104">
    <property type="entry name" value="Translation proteins SH3-like domain"/>
    <property type="match status" value="1"/>
</dbReference>
<dbReference type="Pfam" id="PF09285">
    <property type="entry name" value="Elong-fact-P_C"/>
    <property type="match status" value="1"/>
</dbReference>
<dbReference type="FunFam" id="2.40.50.140:FF:000004">
    <property type="entry name" value="Elongation factor P"/>
    <property type="match status" value="1"/>
</dbReference>
<evidence type="ECO:0000259" key="7">
    <source>
        <dbReference type="SMART" id="SM00841"/>
    </source>
</evidence>
<evidence type="ECO:0000313" key="10">
    <source>
        <dbReference type="Proteomes" id="UP000228777"/>
    </source>
</evidence>
<dbReference type="InterPro" id="IPR001059">
    <property type="entry name" value="Transl_elong_P/YeiP_cen"/>
</dbReference>
<evidence type="ECO:0000256" key="6">
    <source>
        <dbReference type="ARBA" id="ARBA00022917"/>
    </source>
</evidence>
<name>A0A2M6Z3Q0_9BACT</name>
<dbReference type="InterPro" id="IPR012340">
    <property type="entry name" value="NA-bd_OB-fold"/>
</dbReference>
<dbReference type="GO" id="GO:0043043">
    <property type="term" value="P:peptide biosynthetic process"/>
    <property type="evidence" value="ECO:0007669"/>
    <property type="project" value="InterPro"/>
</dbReference>
<dbReference type="InterPro" id="IPR014722">
    <property type="entry name" value="Rib_uL2_dom2"/>
</dbReference>
<dbReference type="InterPro" id="IPR008991">
    <property type="entry name" value="Translation_prot_SH3-like_sf"/>
</dbReference>
<comment type="pathway">
    <text evidence="2">Protein biosynthesis; polypeptide chain elongation.</text>
</comment>
<evidence type="ECO:0000256" key="3">
    <source>
        <dbReference type="ARBA" id="ARBA00009479"/>
    </source>
</evidence>
<evidence type="ECO:0000256" key="1">
    <source>
        <dbReference type="ARBA" id="ARBA00004496"/>
    </source>
</evidence>
<dbReference type="SMART" id="SM01185">
    <property type="entry name" value="EFP"/>
    <property type="match status" value="1"/>
</dbReference>
<dbReference type="InterPro" id="IPR015365">
    <property type="entry name" value="Elong-fact-P_C"/>
</dbReference>
<keyword evidence="4" id="KW-0963">Cytoplasm</keyword>
<comment type="caution">
    <text evidence="9">The sequence shown here is derived from an EMBL/GenBank/DDBJ whole genome shotgun (WGS) entry which is preliminary data.</text>
</comment>
<dbReference type="CDD" id="cd05794">
    <property type="entry name" value="S1_EF-P_repeat_2"/>
    <property type="match status" value="1"/>
</dbReference>
<comment type="similarity">
    <text evidence="3">Belongs to the elongation factor P family.</text>
</comment>
<evidence type="ECO:0000313" key="9">
    <source>
        <dbReference type="EMBL" id="PIU47028.1"/>
    </source>
</evidence>
<dbReference type="Gene3D" id="2.40.50.140">
    <property type="entry name" value="Nucleic acid-binding proteins"/>
    <property type="match status" value="2"/>
</dbReference>
<organism evidence="9 10">
    <name type="scientific">bacterium (Candidatus Gribaldobacteria) CG07_land_8_20_14_0_80_33_18</name>
    <dbReference type="NCBI Taxonomy" id="2014272"/>
    <lineage>
        <taxon>Bacteria</taxon>
        <taxon>Candidatus Gribaldobacteria</taxon>
    </lineage>
</organism>
<evidence type="ECO:0000256" key="4">
    <source>
        <dbReference type="ARBA" id="ARBA00022490"/>
    </source>
</evidence>
<dbReference type="SMART" id="SM00841">
    <property type="entry name" value="Elong-fact-P_C"/>
    <property type="match status" value="1"/>
</dbReference>
<feature type="domain" description="Elongation factor P C-terminal" evidence="7">
    <location>
        <begin position="130"/>
        <end position="185"/>
    </location>
</feature>
<keyword evidence="5" id="KW-0251">Elongation factor</keyword>
<dbReference type="Gene3D" id="2.30.30.30">
    <property type="match status" value="1"/>
</dbReference>
<dbReference type="InterPro" id="IPR020599">
    <property type="entry name" value="Transl_elong_fac_P/YeiP"/>
</dbReference>